<dbReference type="PANTHER" id="PTHR47032">
    <property type="entry name" value="UDP-D-XYLOSE:L-FUCOSE ALPHA-1,3-D-XYLOSYLTRANSFERASE-RELATED"/>
    <property type="match status" value="1"/>
</dbReference>
<dbReference type="InterPro" id="IPR005069">
    <property type="entry name" value="Nucl-diP-sugar_transferase"/>
</dbReference>
<dbReference type="GO" id="GO:0016757">
    <property type="term" value="F:glycosyltransferase activity"/>
    <property type="evidence" value="ECO:0007669"/>
    <property type="project" value="TreeGrafter"/>
</dbReference>
<proteinExistence type="predicted"/>
<dbReference type="EMBL" id="MN739577">
    <property type="protein sequence ID" value="QHT13868.1"/>
    <property type="molecule type" value="Genomic_DNA"/>
</dbReference>
<dbReference type="PANTHER" id="PTHR47032:SF1">
    <property type="entry name" value="UDP-D-XYLOSE:L-FUCOSE ALPHA-1,3-D-XYLOSYLTRANSFERASE-RELATED"/>
    <property type="match status" value="1"/>
</dbReference>
<dbReference type="SUPFAM" id="SSF53448">
    <property type="entry name" value="Nucleotide-diphospho-sugar transferases"/>
    <property type="match status" value="1"/>
</dbReference>
<dbReference type="Pfam" id="PF03407">
    <property type="entry name" value="Nucleotid_trans"/>
    <property type="match status" value="1"/>
</dbReference>
<dbReference type="InterPro" id="IPR052636">
    <property type="entry name" value="UDP-D-xylose:L-fucose_XylT"/>
</dbReference>
<sequence length="284" mass="33106">MSTFDSFSNNSNKLFTSSPNTNIETVKTIPIDKSTNEELLFVCCFDKGSGELGLNHLKSLKKQGIENYMAFIADKSTYELVQSHGFKCTLINDANFSTNQKTFGNPDFVEFSFLRYKFINESLKTYKSVWYLDVDTVVLDNLNSIYPEYVGKGYDIVFQNDVHQIQNCTGCMLYFSNQKTLDMTDYVYKGMNWQIPDQHFVNYFLFHNPGVFKTTMFDLERFPNGLIFFDKPELIGLSREFEDFKINFFRNKDKTKKLAFVHANWMVGIDTKINAIKKKGLWYL</sequence>
<name>A0A6C0DAG9_9ZZZZ</name>
<reference evidence="2" key="1">
    <citation type="journal article" date="2020" name="Nature">
        <title>Giant virus diversity and host interactions through global metagenomics.</title>
        <authorList>
            <person name="Schulz F."/>
            <person name="Roux S."/>
            <person name="Paez-Espino D."/>
            <person name="Jungbluth S."/>
            <person name="Walsh D.A."/>
            <person name="Denef V.J."/>
            <person name="McMahon K.D."/>
            <person name="Konstantinidis K.T."/>
            <person name="Eloe-Fadrosh E.A."/>
            <person name="Kyrpides N.C."/>
            <person name="Woyke T."/>
        </authorList>
    </citation>
    <scope>NUCLEOTIDE SEQUENCE</scope>
    <source>
        <strain evidence="2">GVMAG-M-3300023174-134</strain>
    </source>
</reference>
<organism evidence="2">
    <name type="scientific">viral metagenome</name>
    <dbReference type="NCBI Taxonomy" id="1070528"/>
    <lineage>
        <taxon>unclassified sequences</taxon>
        <taxon>metagenomes</taxon>
        <taxon>organismal metagenomes</taxon>
    </lineage>
</organism>
<accession>A0A6C0DAG9</accession>
<evidence type="ECO:0000313" key="2">
    <source>
        <dbReference type="EMBL" id="QHT13868.1"/>
    </source>
</evidence>
<dbReference type="Gene3D" id="3.90.550.10">
    <property type="entry name" value="Spore Coat Polysaccharide Biosynthesis Protein SpsA, Chain A"/>
    <property type="match status" value="1"/>
</dbReference>
<protein>
    <recommendedName>
        <fullName evidence="1">Nucleotide-diphospho-sugar transferase domain-containing protein</fullName>
    </recommendedName>
</protein>
<dbReference type="GO" id="GO:0005794">
    <property type="term" value="C:Golgi apparatus"/>
    <property type="evidence" value="ECO:0007669"/>
    <property type="project" value="TreeGrafter"/>
</dbReference>
<evidence type="ECO:0000259" key="1">
    <source>
        <dbReference type="Pfam" id="PF03407"/>
    </source>
</evidence>
<dbReference type="AlphaFoldDB" id="A0A6C0DAG9"/>
<feature type="domain" description="Nucleotide-diphospho-sugar transferase" evidence="1">
    <location>
        <begin position="64"/>
        <end position="274"/>
    </location>
</feature>
<dbReference type="InterPro" id="IPR029044">
    <property type="entry name" value="Nucleotide-diphossugar_trans"/>
</dbReference>